<dbReference type="SUPFAM" id="SSF53850">
    <property type="entry name" value="Periplasmic binding protein-like II"/>
    <property type="match status" value="1"/>
</dbReference>
<dbReference type="Gene3D" id="3.40.190.10">
    <property type="entry name" value="Periplasmic binding protein-like II"/>
    <property type="match status" value="2"/>
</dbReference>
<comment type="similarity">
    <text evidence="1">Belongs to the LysR transcriptional regulatory family.</text>
</comment>
<dbReference type="InterPro" id="IPR036390">
    <property type="entry name" value="WH_DNA-bd_sf"/>
</dbReference>
<evidence type="ECO:0000256" key="5">
    <source>
        <dbReference type="SAM" id="MobiDB-lite"/>
    </source>
</evidence>
<sequence length="367" mass="41631">MVYRYDAAECRECIVACETLIFVTCIQKFCRQKMWSEYSLEVVDAVARNGSFSAAAQELHRVPSAVSYTVRQLEEWLAVPLFERRHRDVELTPAGVWFLQEGRSVIKKMQITRQQCQQIANGWRGQLSIAVDDIVKPARMRQMIVDFYRHFPDVELIVFQEVFNGVWDALADGRVELAIGATRSIPVGGRYAFRDMGMLSWDCVVASDHPLAKMEGPLSDDVLRNWPSLVREDTSRSLPKRTTWLLDNQKRVVVPDWESSATCLSAGLCVGMVPSHFARPWIDRGEWTALALENPFPDAACCLTWQQNDASPALNWMLDYLGDSDTLNREWLRAPERSAPARCLNDDNRQTGHPLPSGAQPDEGALR</sequence>
<organism evidence="7 8">
    <name type="scientific">Klebsiella pneumoniae 30684/NJST258_2</name>
    <dbReference type="NCBI Taxonomy" id="1420013"/>
    <lineage>
        <taxon>Bacteria</taxon>
        <taxon>Pseudomonadati</taxon>
        <taxon>Pseudomonadota</taxon>
        <taxon>Gammaproteobacteria</taxon>
        <taxon>Enterobacterales</taxon>
        <taxon>Enterobacteriaceae</taxon>
        <taxon>Klebsiella/Raoultella group</taxon>
        <taxon>Klebsiella</taxon>
        <taxon>Klebsiella pneumoniae complex</taxon>
    </lineage>
</organism>
<protein>
    <submittedName>
        <fullName evidence="7">Transcriptional regulator, LysR family protein</fullName>
    </submittedName>
</protein>
<dbReference type="InterPro" id="IPR005119">
    <property type="entry name" value="LysR_subst-bd"/>
</dbReference>
<evidence type="ECO:0000256" key="3">
    <source>
        <dbReference type="ARBA" id="ARBA00023125"/>
    </source>
</evidence>
<dbReference type="EMBL" id="CP006918">
    <property type="protein sequence ID" value="AHM79208.1"/>
    <property type="molecule type" value="Genomic_DNA"/>
</dbReference>
<dbReference type="SUPFAM" id="SSF46785">
    <property type="entry name" value="Winged helix' DNA-binding domain"/>
    <property type="match status" value="1"/>
</dbReference>
<dbReference type="PANTHER" id="PTHR30126">
    <property type="entry name" value="HTH-TYPE TRANSCRIPTIONAL REGULATOR"/>
    <property type="match status" value="1"/>
</dbReference>
<evidence type="ECO:0000313" key="7">
    <source>
        <dbReference type="EMBL" id="AHM79208.1"/>
    </source>
</evidence>
<dbReference type="PANTHER" id="PTHR30126:SF18">
    <property type="entry name" value="LYSR FAMILY TRANSCRIPTIONAL REGULATOR"/>
    <property type="match status" value="1"/>
</dbReference>
<dbReference type="Pfam" id="PF00126">
    <property type="entry name" value="HTH_1"/>
    <property type="match status" value="1"/>
</dbReference>
<gene>
    <name evidence="7" type="ORF">KPNJ2_02428</name>
</gene>
<accession>W8UU94</accession>
<name>W8UU94_KLEPN</name>
<dbReference type="AlphaFoldDB" id="W8UU94"/>
<keyword evidence="4" id="KW-0804">Transcription</keyword>
<dbReference type="Pfam" id="PF03466">
    <property type="entry name" value="LysR_substrate"/>
    <property type="match status" value="1"/>
</dbReference>
<dbReference type="Proteomes" id="UP000019586">
    <property type="component" value="Chromosome"/>
</dbReference>
<feature type="domain" description="HTH lysR-type" evidence="6">
    <location>
        <begin position="35"/>
        <end position="92"/>
    </location>
</feature>
<dbReference type="NCBIfam" id="NF008294">
    <property type="entry name" value="PRK11074.1"/>
    <property type="match status" value="1"/>
</dbReference>
<evidence type="ECO:0000313" key="8">
    <source>
        <dbReference type="Proteomes" id="UP000019586"/>
    </source>
</evidence>
<dbReference type="Gene3D" id="1.10.10.10">
    <property type="entry name" value="Winged helix-like DNA-binding domain superfamily/Winged helix DNA-binding domain"/>
    <property type="match status" value="1"/>
</dbReference>
<evidence type="ECO:0000256" key="4">
    <source>
        <dbReference type="ARBA" id="ARBA00023163"/>
    </source>
</evidence>
<dbReference type="InterPro" id="IPR000847">
    <property type="entry name" value="LysR_HTH_N"/>
</dbReference>
<dbReference type="GO" id="GO:0003700">
    <property type="term" value="F:DNA-binding transcription factor activity"/>
    <property type="evidence" value="ECO:0007669"/>
    <property type="project" value="InterPro"/>
</dbReference>
<dbReference type="HOGENOM" id="CLU_039613_35_1_6"/>
<dbReference type="InterPro" id="IPR036388">
    <property type="entry name" value="WH-like_DNA-bd_sf"/>
</dbReference>
<evidence type="ECO:0000256" key="1">
    <source>
        <dbReference type="ARBA" id="ARBA00009437"/>
    </source>
</evidence>
<evidence type="ECO:0000259" key="6">
    <source>
        <dbReference type="PROSITE" id="PS50931"/>
    </source>
</evidence>
<evidence type="ECO:0000256" key="2">
    <source>
        <dbReference type="ARBA" id="ARBA00023015"/>
    </source>
</evidence>
<dbReference type="KEGG" id="kps:KPNJ2_02428"/>
<keyword evidence="2" id="KW-0805">Transcription regulation</keyword>
<dbReference type="GO" id="GO:0000976">
    <property type="term" value="F:transcription cis-regulatory region binding"/>
    <property type="evidence" value="ECO:0007669"/>
    <property type="project" value="TreeGrafter"/>
</dbReference>
<proteinExistence type="inferred from homology"/>
<keyword evidence="3" id="KW-0238">DNA-binding</keyword>
<dbReference type="PROSITE" id="PS50931">
    <property type="entry name" value="HTH_LYSR"/>
    <property type="match status" value="1"/>
</dbReference>
<dbReference type="FunFam" id="1.10.10.10:FF:000001">
    <property type="entry name" value="LysR family transcriptional regulator"/>
    <property type="match status" value="1"/>
</dbReference>
<reference evidence="7 8" key="1">
    <citation type="journal article" date="2014" name="Proc. Natl. Acad. Sci. U.S.A.">
        <title>Molecular dissection of the evolution of carbapenem-resistant multilocus sequence type 258 Klebsiella pneumoniae.</title>
        <authorList>
            <person name="Deleo F.R."/>
            <person name="Chen L."/>
            <person name="Porcella S.F."/>
            <person name="Martens C.A."/>
            <person name="Kobayashi S.D."/>
            <person name="Porter A.R."/>
            <person name="Chavda K.D."/>
            <person name="Jacobs M.R."/>
            <person name="Mathema B."/>
            <person name="Olsen R.J."/>
            <person name="Bonomo R.A."/>
            <person name="Musser J.M."/>
            <person name="Kreiswirth B.N."/>
        </authorList>
    </citation>
    <scope>NUCLEOTIDE SEQUENCE [LARGE SCALE GENOMIC DNA]</scope>
    <source>
        <strain evidence="7">30684/NJST258_2</strain>
    </source>
</reference>
<feature type="region of interest" description="Disordered" evidence="5">
    <location>
        <begin position="340"/>
        <end position="367"/>
    </location>
</feature>